<sequence length="663" mass="72512">MSLLRDVLKKNQQASDTGPRGSGLSGVLPLSSKRSVKSYASSIKSAGGATVRSLAESMLSFYSMVTLGGTRVPKRRRPDFSRLGVPEWYMEDPPPPPLMPGTEDASPVPLRFIRGTAAVLHARNEGEKPWLGLVVYSHARPESVAPMYHNAAKVTGEVRLDLEKPAKIGSIDVWVTAVSDSVLDIFKPPILAMTANLWNRQQAPPGGQSSKGKFPNGQFIFPFEFPELPTDTLVIHPNDAKRRNKARVPLPPSYFISKVIGFSGNIKYTVGINIVFDGLGAIDDEFDMTFQYFPLCKALPRVKTPFPYIPTREDWPFSREVVGGWTLTPFGGRGRLGEEMVEIEGILGVQEPAVYTAGQTIEFSLLLWSTNPLALEALGQPAAIQVGFYKSDIFGLDVMTPRTSTRKNRYLEQLSAGRMWLTDDGRPADDEPIPKFRMVTLPDPPPPGSAPRTSPASAGSHRLRGAPSSRMKEVWTETYEDDQPNAADAGNSNLDALQLNERPKEPTFVADNETLGGTERAPSPTPSLEDIDLAADGAPTDHFVRLDGEVRVPACSHPSFRYTHMGREYVVHLVITHPQYSHISPNATGLLAEFPVWYVFDRFGYLPPGVATSKAGVPQDLSALPNTGTALSMGPDAVRAPVSIGAVTEEKRPTAKFTRYFAF</sequence>
<reference evidence="2" key="1">
    <citation type="submission" date="2020-05" db="EMBL/GenBank/DDBJ databases">
        <title>Mycena genomes resolve the evolution of fungal bioluminescence.</title>
        <authorList>
            <person name="Tsai I.J."/>
        </authorList>
    </citation>
    <scope>NUCLEOTIDE SEQUENCE</scope>
    <source>
        <strain evidence="2">160909Yilan</strain>
    </source>
</reference>
<accession>A0A8H6XPE5</accession>
<organism evidence="2 3">
    <name type="scientific">Mycena sanguinolenta</name>
    <dbReference type="NCBI Taxonomy" id="230812"/>
    <lineage>
        <taxon>Eukaryota</taxon>
        <taxon>Fungi</taxon>
        <taxon>Dikarya</taxon>
        <taxon>Basidiomycota</taxon>
        <taxon>Agaricomycotina</taxon>
        <taxon>Agaricomycetes</taxon>
        <taxon>Agaricomycetidae</taxon>
        <taxon>Agaricales</taxon>
        <taxon>Marasmiineae</taxon>
        <taxon>Mycenaceae</taxon>
        <taxon>Mycena</taxon>
    </lineage>
</organism>
<proteinExistence type="predicted"/>
<evidence type="ECO:0000313" key="3">
    <source>
        <dbReference type="Proteomes" id="UP000623467"/>
    </source>
</evidence>
<protein>
    <recommendedName>
        <fullName evidence="4">Arrestin-like N-terminal domain-containing protein</fullName>
    </recommendedName>
</protein>
<dbReference type="Proteomes" id="UP000623467">
    <property type="component" value="Unassembled WGS sequence"/>
</dbReference>
<evidence type="ECO:0008006" key="4">
    <source>
        <dbReference type="Google" id="ProtNLM"/>
    </source>
</evidence>
<feature type="region of interest" description="Disordered" evidence="1">
    <location>
        <begin position="439"/>
        <end position="472"/>
    </location>
</feature>
<name>A0A8H6XPE5_9AGAR</name>
<feature type="region of interest" description="Disordered" evidence="1">
    <location>
        <begin position="499"/>
        <end position="528"/>
    </location>
</feature>
<evidence type="ECO:0000256" key="1">
    <source>
        <dbReference type="SAM" id="MobiDB-lite"/>
    </source>
</evidence>
<evidence type="ECO:0000313" key="2">
    <source>
        <dbReference type="EMBL" id="KAF7344324.1"/>
    </source>
</evidence>
<dbReference type="OrthoDB" id="3024231at2759"/>
<comment type="caution">
    <text evidence="2">The sequence shown here is derived from an EMBL/GenBank/DDBJ whole genome shotgun (WGS) entry which is preliminary data.</text>
</comment>
<dbReference type="EMBL" id="JACAZH010000021">
    <property type="protein sequence ID" value="KAF7344324.1"/>
    <property type="molecule type" value="Genomic_DNA"/>
</dbReference>
<gene>
    <name evidence="2" type="ORF">MSAN_01913300</name>
</gene>
<feature type="region of interest" description="Disordered" evidence="1">
    <location>
        <begin position="1"/>
        <end position="28"/>
    </location>
</feature>
<keyword evidence="3" id="KW-1185">Reference proteome</keyword>
<feature type="compositionally biased region" description="Low complexity" evidence="1">
    <location>
        <begin position="450"/>
        <end position="460"/>
    </location>
</feature>
<dbReference type="Gene3D" id="2.60.40.640">
    <property type="match status" value="1"/>
</dbReference>
<dbReference type="AlphaFoldDB" id="A0A8H6XPE5"/>
<dbReference type="InterPro" id="IPR014752">
    <property type="entry name" value="Arrestin-like_C"/>
</dbReference>